<reference evidence="3" key="1">
    <citation type="submission" date="2021-03" db="EMBL/GenBank/DDBJ databases">
        <authorList>
            <person name="Wang G."/>
        </authorList>
    </citation>
    <scope>NUCLEOTIDE SEQUENCE</scope>
    <source>
        <strain evidence="3">KCTC 12899</strain>
    </source>
</reference>
<feature type="transmembrane region" description="Helical" evidence="2">
    <location>
        <begin position="150"/>
        <end position="172"/>
    </location>
</feature>
<gene>
    <name evidence="3" type="ORF">J3U88_22220</name>
</gene>
<evidence type="ECO:0000313" key="3">
    <source>
        <dbReference type="EMBL" id="MBO1321213.1"/>
    </source>
</evidence>
<evidence type="ECO:0000256" key="2">
    <source>
        <dbReference type="SAM" id="Phobius"/>
    </source>
</evidence>
<proteinExistence type="predicted"/>
<keyword evidence="2" id="KW-1133">Transmembrane helix</keyword>
<comment type="caution">
    <text evidence="3">The sequence shown here is derived from an EMBL/GenBank/DDBJ whole genome shotgun (WGS) entry which is preliminary data.</text>
</comment>
<sequence>MNVCFVCGASLDPEKTECPQCATPVQELGMMLRVSQKSRFLFGSRKQAGLPTSVGATPSQPPPAAPAKKPKVAKPFVAETQIDALDLIRNRDPIIEEEKTGEDVIALPITQRAPAHLADVALVSLFNGVILQIILWFSHRGLQDLVTFSLLPILFVLLSFTFLYFWLFLGLFKKTLGALLIEYYQKNAG</sequence>
<organism evidence="3 4">
    <name type="scientific">Acanthopleuribacter pedis</name>
    <dbReference type="NCBI Taxonomy" id="442870"/>
    <lineage>
        <taxon>Bacteria</taxon>
        <taxon>Pseudomonadati</taxon>
        <taxon>Acidobacteriota</taxon>
        <taxon>Holophagae</taxon>
        <taxon>Acanthopleuribacterales</taxon>
        <taxon>Acanthopleuribacteraceae</taxon>
        <taxon>Acanthopleuribacter</taxon>
    </lineage>
</organism>
<protein>
    <submittedName>
        <fullName evidence="3">RDD family protein</fullName>
    </submittedName>
</protein>
<feature type="transmembrane region" description="Helical" evidence="2">
    <location>
        <begin position="117"/>
        <end position="138"/>
    </location>
</feature>
<keyword evidence="2" id="KW-0812">Transmembrane</keyword>
<dbReference type="AlphaFoldDB" id="A0A8J7U482"/>
<keyword evidence="4" id="KW-1185">Reference proteome</keyword>
<feature type="region of interest" description="Disordered" evidence="1">
    <location>
        <begin position="51"/>
        <end position="70"/>
    </location>
</feature>
<name>A0A8J7U482_9BACT</name>
<dbReference type="RefSeq" id="WP_207861187.1">
    <property type="nucleotide sequence ID" value="NZ_JAFREP010000022.1"/>
</dbReference>
<accession>A0A8J7U482</accession>
<keyword evidence="2" id="KW-0472">Membrane</keyword>
<dbReference type="Proteomes" id="UP000664417">
    <property type="component" value="Unassembled WGS sequence"/>
</dbReference>
<evidence type="ECO:0000313" key="4">
    <source>
        <dbReference type="Proteomes" id="UP000664417"/>
    </source>
</evidence>
<evidence type="ECO:0000256" key="1">
    <source>
        <dbReference type="SAM" id="MobiDB-lite"/>
    </source>
</evidence>
<dbReference type="EMBL" id="JAFREP010000022">
    <property type="protein sequence ID" value="MBO1321213.1"/>
    <property type="molecule type" value="Genomic_DNA"/>
</dbReference>